<dbReference type="InterPro" id="IPR012349">
    <property type="entry name" value="Split_barrel_FMN-bd"/>
</dbReference>
<dbReference type="RefSeq" id="WP_128107735.1">
    <property type="nucleotide sequence ID" value="NZ_ATDN01000006.1"/>
</dbReference>
<dbReference type="Proteomes" id="UP000287177">
    <property type="component" value="Unassembled WGS sequence"/>
</dbReference>
<dbReference type="Gene3D" id="2.30.110.10">
    <property type="entry name" value="Electron Transport, Fmn-binding Protein, Chain A"/>
    <property type="match status" value="1"/>
</dbReference>
<evidence type="ECO:0000256" key="1">
    <source>
        <dbReference type="ARBA" id="ARBA00008710"/>
    </source>
</evidence>
<dbReference type="Pfam" id="PF04075">
    <property type="entry name" value="F420H2_quin_red"/>
    <property type="match status" value="1"/>
</dbReference>
<evidence type="ECO:0000313" key="3">
    <source>
        <dbReference type="EMBL" id="RWA22201.1"/>
    </source>
</evidence>
<dbReference type="EMBL" id="ATDN01000006">
    <property type="protein sequence ID" value="RWA22201.1"/>
    <property type="molecule type" value="Genomic_DNA"/>
</dbReference>
<evidence type="ECO:0000256" key="2">
    <source>
        <dbReference type="ARBA" id="ARBA00049106"/>
    </source>
</evidence>
<reference evidence="3 4" key="1">
    <citation type="submission" date="2013-06" db="EMBL/GenBank/DDBJ databases">
        <title>The draft sequence of the Mycobacterium elephantis genome.</title>
        <authorList>
            <person name="Pettersson F.B."/>
            <person name="Das S."/>
            <person name="Dasgupta S."/>
            <person name="Bhattacharya A."/>
            <person name="Kirsebom L.A."/>
        </authorList>
    </citation>
    <scope>NUCLEOTIDE SEQUENCE [LARGE SCALE GENOMIC DNA]</scope>
    <source>
        <strain evidence="3 4">DSM 44368</strain>
    </source>
</reference>
<comment type="similarity">
    <text evidence="1">Belongs to the F420H(2)-dependent quinone reductase family.</text>
</comment>
<dbReference type="GO" id="GO:0005886">
    <property type="term" value="C:plasma membrane"/>
    <property type="evidence" value="ECO:0007669"/>
    <property type="project" value="TreeGrafter"/>
</dbReference>
<dbReference type="PANTHER" id="PTHR39428">
    <property type="entry name" value="F420H(2)-DEPENDENT QUINONE REDUCTASE RV1261C"/>
    <property type="match status" value="1"/>
</dbReference>
<accession>A0A439DXT3</accession>
<dbReference type="NCBIfam" id="TIGR00026">
    <property type="entry name" value="hi_GC_TIGR00026"/>
    <property type="match status" value="1"/>
</dbReference>
<dbReference type="AlphaFoldDB" id="A0A439DXT3"/>
<evidence type="ECO:0008006" key="5">
    <source>
        <dbReference type="Google" id="ProtNLM"/>
    </source>
</evidence>
<dbReference type="GO" id="GO:0016491">
    <property type="term" value="F:oxidoreductase activity"/>
    <property type="evidence" value="ECO:0007669"/>
    <property type="project" value="InterPro"/>
</dbReference>
<proteinExistence type="inferred from homology"/>
<evidence type="ECO:0000313" key="4">
    <source>
        <dbReference type="Proteomes" id="UP000287177"/>
    </source>
</evidence>
<dbReference type="SUPFAM" id="SSF50475">
    <property type="entry name" value="FMN-binding split barrel"/>
    <property type="match status" value="1"/>
</dbReference>
<dbReference type="GO" id="GO:0070967">
    <property type="term" value="F:coenzyme F420 binding"/>
    <property type="evidence" value="ECO:0007669"/>
    <property type="project" value="TreeGrafter"/>
</dbReference>
<gene>
    <name evidence="3" type="ORF">MELE44368_14255</name>
</gene>
<protein>
    <recommendedName>
        <fullName evidence="5">Nitroreductase</fullName>
    </recommendedName>
</protein>
<comment type="caution">
    <text evidence="3">The sequence shown here is derived from an EMBL/GenBank/DDBJ whole genome shotgun (WGS) entry which is preliminary data.</text>
</comment>
<organism evidence="3 4">
    <name type="scientific">Mycolicibacterium elephantis DSM 44368</name>
    <dbReference type="NCBI Taxonomy" id="1335622"/>
    <lineage>
        <taxon>Bacteria</taxon>
        <taxon>Bacillati</taxon>
        <taxon>Actinomycetota</taxon>
        <taxon>Actinomycetes</taxon>
        <taxon>Mycobacteriales</taxon>
        <taxon>Mycobacteriaceae</taxon>
        <taxon>Mycolicibacterium</taxon>
    </lineage>
</organism>
<name>A0A439DXT3_9MYCO</name>
<keyword evidence="4" id="KW-1185">Reference proteome</keyword>
<sequence>MADLLNGIPRVDPTSRPGIMRRAAGRALETKLGSTAHRRLIAPLDGPLMRLSGGRLNFAKGILPLVVLRTTGARSGQPRDVPLGYFTDGDDVILIASNYGQAKHPAWYHNLLKNPHCELFADGRPDRGGRFVARPTEGADHDRLFALAEGYASNFKSYATQTRGVRTIPVMRLAPET</sequence>
<dbReference type="InterPro" id="IPR004378">
    <property type="entry name" value="F420H2_quin_Rdtase"/>
</dbReference>
<comment type="catalytic activity">
    <reaction evidence="2">
        <text>oxidized coenzyme F420-(gamma-L-Glu)(n) + a quinol + H(+) = reduced coenzyme F420-(gamma-L-Glu)(n) + a quinone</text>
        <dbReference type="Rhea" id="RHEA:39663"/>
        <dbReference type="Rhea" id="RHEA-COMP:12939"/>
        <dbReference type="Rhea" id="RHEA-COMP:14378"/>
        <dbReference type="ChEBI" id="CHEBI:15378"/>
        <dbReference type="ChEBI" id="CHEBI:24646"/>
        <dbReference type="ChEBI" id="CHEBI:132124"/>
        <dbReference type="ChEBI" id="CHEBI:133980"/>
        <dbReference type="ChEBI" id="CHEBI:139511"/>
    </reaction>
</comment>
<dbReference type="PANTHER" id="PTHR39428:SF1">
    <property type="entry name" value="F420H(2)-DEPENDENT QUINONE REDUCTASE RV1261C"/>
    <property type="match status" value="1"/>
</dbReference>